<organism evidence="1 2">
    <name type="scientific">Nocardia elegans</name>
    <dbReference type="NCBI Taxonomy" id="300029"/>
    <lineage>
        <taxon>Bacteria</taxon>
        <taxon>Bacillati</taxon>
        <taxon>Actinomycetota</taxon>
        <taxon>Actinomycetes</taxon>
        <taxon>Mycobacteriales</taxon>
        <taxon>Nocardiaceae</taxon>
        <taxon>Nocardia</taxon>
    </lineage>
</organism>
<evidence type="ECO:0000313" key="1">
    <source>
        <dbReference type="EMBL" id="MFF4026929.1"/>
    </source>
</evidence>
<accession>A0ABW6TLC3</accession>
<dbReference type="Proteomes" id="UP001602089">
    <property type="component" value="Unassembled WGS sequence"/>
</dbReference>
<dbReference type="RefSeq" id="WP_387131950.1">
    <property type="nucleotide sequence ID" value="NZ_JBIATK010000012.1"/>
</dbReference>
<gene>
    <name evidence="1" type="ORF">ACFYY5_29175</name>
</gene>
<comment type="caution">
    <text evidence="1">The sequence shown here is derived from an EMBL/GenBank/DDBJ whole genome shotgun (WGS) entry which is preliminary data.</text>
</comment>
<proteinExistence type="predicted"/>
<protein>
    <submittedName>
        <fullName evidence="1">Uncharacterized protein</fullName>
    </submittedName>
</protein>
<name>A0ABW6TLC3_9NOCA</name>
<evidence type="ECO:0000313" key="2">
    <source>
        <dbReference type="Proteomes" id="UP001602089"/>
    </source>
</evidence>
<reference evidence="1 2" key="1">
    <citation type="submission" date="2024-10" db="EMBL/GenBank/DDBJ databases">
        <title>The Natural Products Discovery Center: Release of the First 8490 Sequenced Strains for Exploring Actinobacteria Biosynthetic Diversity.</title>
        <authorList>
            <person name="Kalkreuter E."/>
            <person name="Kautsar S.A."/>
            <person name="Yang D."/>
            <person name="Bader C.D."/>
            <person name="Teijaro C.N."/>
            <person name="Fluegel L."/>
            <person name="Davis C.M."/>
            <person name="Simpson J.R."/>
            <person name="Lauterbach L."/>
            <person name="Steele A.D."/>
            <person name="Gui C."/>
            <person name="Meng S."/>
            <person name="Li G."/>
            <person name="Viehrig K."/>
            <person name="Ye F."/>
            <person name="Su P."/>
            <person name="Kiefer A.F."/>
            <person name="Nichols A."/>
            <person name="Cepeda A.J."/>
            <person name="Yan W."/>
            <person name="Fan B."/>
            <person name="Jiang Y."/>
            <person name="Adhikari A."/>
            <person name="Zheng C.-J."/>
            <person name="Schuster L."/>
            <person name="Cowan T.M."/>
            <person name="Smanski M.J."/>
            <person name="Chevrette M.G."/>
            <person name="De Carvalho L.P.S."/>
            <person name="Shen B."/>
        </authorList>
    </citation>
    <scope>NUCLEOTIDE SEQUENCE [LARGE SCALE GENOMIC DNA]</scope>
    <source>
        <strain evidence="1 2">NPDC001867</strain>
    </source>
</reference>
<keyword evidence="2" id="KW-1185">Reference proteome</keyword>
<dbReference type="EMBL" id="JBIATK010000012">
    <property type="protein sequence ID" value="MFF4026929.1"/>
    <property type="molecule type" value="Genomic_DNA"/>
</dbReference>
<sequence length="82" mass="8760">MGETMRNPDGLGEFIAAHAELVRAVLRLLSAEKAEEHAWAGAESEYAEELVGLAARRLTRAIENGPDSVKPVGWDDVEGSAA</sequence>